<evidence type="ECO:0000313" key="1">
    <source>
        <dbReference type="EMBL" id="AEG15161.1"/>
    </source>
</evidence>
<proteinExistence type="predicted"/>
<dbReference type="RefSeq" id="WP_013822676.1">
    <property type="nucleotide sequence ID" value="NC_015573.1"/>
</dbReference>
<dbReference type="Proteomes" id="UP000009229">
    <property type="component" value="Chromosome"/>
</dbReference>
<reference evidence="2" key="1">
    <citation type="submission" date="2011-05" db="EMBL/GenBank/DDBJ databases">
        <title>Complete sequence of Desulfotomaculum kuznetsovii DSM 6115.</title>
        <authorList>
            <person name="Lucas S."/>
            <person name="Han J."/>
            <person name="Lapidus A."/>
            <person name="Cheng J.-F."/>
            <person name="Goodwin L."/>
            <person name="Pitluck S."/>
            <person name="Peters L."/>
            <person name="Mikhailova N."/>
            <person name="Lu M."/>
            <person name="Saunders E."/>
            <person name="Han C."/>
            <person name="Tapia R."/>
            <person name="Land M."/>
            <person name="Hauser L."/>
            <person name="Kyrpides N."/>
            <person name="Ivanova N."/>
            <person name="Pagani I."/>
            <person name="Nazina T."/>
            <person name="Ivanova A."/>
            <person name="Parshina S."/>
            <person name="Kuever J."/>
            <person name="Muyzer G."/>
            <person name="Plugge C."/>
            <person name="Stams A."/>
            <person name="Woyke T."/>
        </authorList>
    </citation>
    <scope>NUCLEOTIDE SEQUENCE [LARGE SCALE GENOMIC DNA]</scope>
    <source>
        <strain evidence="2">DSM 6115 / VKM B-1805 / 17</strain>
    </source>
</reference>
<keyword evidence="2" id="KW-1185">Reference proteome</keyword>
<dbReference type="AlphaFoldDB" id="A0AAU8PTA2"/>
<sequence length="64" mass="7013">MTDTVYLQGDDAREFKKSGYCEACLRPASEWAGPDRFGNYEVHGDFDSRGNLTGFLCPQCAGAS</sequence>
<name>A0AAU8PTA2_DESK7</name>
<accession>A0AAU8PTA2</accession>
<gene>
    <name evidence="1" type="ordered locus">Desku_1581</name>
</gene>
<dbReference type="KEGG" id="dku:Desku_1581"/>
<organism evidence="1 2">
    <name type="scientific">Desulfofundulus kuznetsovii (strain DSM 6115 / VKM B-1805 / 17)</name>
    <name type="common">Desulfotomaculum kuznetsovii</name>
    <dbReference type="NCBI Taxonomy" id="760568"/>
    <lineage>
        <taxon>Bacteria</taxon>
        <taxon>Bacillati</taxon>
        <taxon>Bacillota</taxon>
        <taxon>Clostridia</taxon>
        <taxon>Eubacteriales</taxon>
        <taxon>Peptococcaceae</taxon>
        <taxon>Desulfofundulus</taxon>
    </lineage>
</organism>
<dbReference type="EMBL" id="CP002770">
    <property type="protein sequence ID" value="AEG15161.1"/>
    <property type="molecule type" value="Genomic_DNA"/>
</dbReference>
<protein>
    <submittedName>
        <fullName evidence="1">Uncharacterized protein</fullName>
    </submittedName>
</protein>
<evidence type="ECO:0000313" key="2">
    <source>
        <dbReference type="Proteomes" id="UP000009229"/>
    </source>
</evidence>